<evidence type="ECO:0000256" key="4">
    <source>
        <dbReference type="ARBA" id="ARBA00022679"/>
    </source>
</evidence>
<dbReference type="OMA" id="FKKNDGW"/>
<dbReference type="InParanoid" id="H2ZFZ0"/>
<dbReference type="GO" id="GO:0002939">
    <property type="term" value="P:tRNA N1-guanine methylation"/>
    <property type="evidence" value="ECO:0007669"/>
    <property type="project" value="TreeGrafter"/>
</dbReference>
<evidence type="ECO:0000313" key="12">
    <source>
        <dbReference type="Proteomes" id="UP000007875"/>
    </source>
</evidence>
<dbReference type="EC" id="2.1.1.221" evidence="1"/>
<evidence type="ECO:0000259" key="10">
    <source>
        <dbReference type="PROSITE" id="PS51675"/>
    </source>
</evidence>
<evidence type="ECO:0000256" key="9">
    <source>
        <dbReference type="ARBA" id="ARBA00048434"/>
    </source>
</evidence>
<accession>H2ZFZ0</accession>
<name>H2ZFZ0_CIOSA</name>
<dbReference type="HOGENOM" id="CLU_034384_3_0_1"/>
<reference evidence="11" key="3">
    <citation type="submission" date="2025-09" db="UniProtKB">
        <authorList>
            <consortium name="Ensembl"/>
        </authorList>
    </citation>
    <scope>IDENTIFICATION</scope>
</reference>
<organism evidence="11 12">
    <name type="scientific">Ciona savignyi</name>
    <name type="common">Pacific transparent sea squirt</name>
    <dbReference type="NCBI Taxonomy" id="51511"/>
    <lineage>
        <taxon>Eukaryota</taxon>
        <taxon>Metazoa</taxon>
        <taxon>Chordata</taxon>
        <taxon>Tunicata</taxon>
        <taxon>Ascidiacea</taxon>
        <taxon>Phlebobranchia</taxon>
        <taxon>Cionidae</taxon>
        <taxon>Ciona</taxon>
    </lineage>
</organism>
<dbReference type="Gene3D" id="3.40.1280.30">
    <property type="match status" value="1"/>
</dbReference>
<dbReference type="FunFam" id="3.40.1280.30:FF:000001">
    <property type="entry name" value="tRNA methyltransferase 10 homolog A"/>
    <property type="match status" value="1"/>
</dbReference>
<evidence type="ECO:0000256" key="5">
    <source>
        <dbReference type="ARBA" id="ARBA00022691"/>
    </source>
</evidence>
<comment type="catalytic activity">
    <reaction evidence="9">
        <text>guanosine(9) in tRNA + S-adenosyl-L-methionine = N(1)-methylguanosine(9) in tRNA + S-adenosyl-L-homocysteine + H(+)</text>
        <dbReference type="Rhea" id="RHEA:43156"/>
        <dbReference type="Rhea" id="RHEA-COMP:10367"/>
        <dbReference type="Rhea" id="RHEA-COMP:10368"/>
        <dbReference type="ChEBI" id="CHEBI:15378"/>
        <dbReference type="ChEBI" id="CHEBI:57856"/>
        <dbReference type="ChEBI" id="CHEBI:59789"/>
        <dbReference type="ChEBI" id="CHEBI:73542"/>
        <dbReference type="ChEBI" id="CHEBI:74269"/>
        <dbReference type="EC" id="2.1.1.221"/>
    </reaction>
</comment>
<dbReference type="PANTHER" id="PTHR13563:SF13">
    <property type="entry name" value="TRNA METHYLTRANSFERASE 10 HOMOLOG A"/>
    <property type="match status" value="1"/>
</dbReference>
<dbReference type="InterPro" id="IPR038459">
    <property type="entry name" value="MT_TRM10-typ_sf"/>
</dbReference>
<dbReference type="GO" id="GO:0005654">
    <property type="term" value="C:nucleoplasm"/>
    <property type="evidence" value="ECO:0007669"/>
    <property type="project" value="TreeGrafter"/>
</dbReference>
<evidence type="ECO:0000256" key="8">
    <source>
        <dbReference type="ARBA" id="ARBA00045240"/>
    </source>
</evidence>
<sequence>MTATKLVETENSDGGKDDSYFLKHKYQDKSLEELQLLLKDETISKNQKKKIKKQINWLETADERKELRKKRKIEYKERNKLNGTKKRKLEKVSTNENFGANYHVAIDASFNDLMDNRDIKKLAKQIGWCYKENRRSVCPVQYHMCGLNGRLKGAMDPSHENWDLHFDADVLKQFEKDNLVYLTAESDNILSNIDRGKVYIIGGLVDHNHEKGLCQKLCVEKGIATARLPLGENINIKTRKVLTVNHVFEIILAFLELQDWKAAILKVLPPKKLPNQDGDKLTKAPGLLCETNQHHIEIKSEE</sequence>
<dbReference type="Ensembl" id="ENSCSAVT00000016687.1">
    <property type="protein sequence ID" value="ENSCSAVP00000016506.1"/>
    <property type="gene ID" value="ENSCSAVG00000009713.1"/>
</dbReference>
<reference evidence="11" key="2">
    <citation type="submission" date="2025-08" db="UniProtKB">
        <authorList>
            <consortium name="Ensembl"/>
        </authorList>
    </citation>
    <scope>IDENTIFICATION</scope>
</reference>
<dbReference type="GeneTree" id="ENSGT00530000063169"/>
<feature type="domain" description="SAM-dependent MTase TRM10-type" evidence="10">
    <location>
        <begin position="84"/>
        <end position="275"/>
    </location>
</feature>
<comment type="function">
    <text evidence="8">S-adenosyl-L-methionine-dependent guanine N(1)-methyltransferase that catalyzes the formation of N(1)-methylguanine at position 9 (m1G9) in tRNAs. Probably not able to catalyze formation of N(1)-methyladenine at position 9 (m1A9) in tRNAs.</text>
</comment>
<reference evidence="12" key="1">
    <citation type="submission" date="2003-08" db="EMBL/GenBank/DDBJ databases">
        <authorList>
            <person name="Birren B."/>
            <person name="Nusbaum C."/>
            <person name="Abebe A."/>
            <person name="Abouelleil A."/>
            <person name="Adekoya E."/>
            <person name="Ait-zahra M."/>
            <person name="Allen N."/>
            <person name="Allen T."/>
            <person name="An P."/>
            <person name="Anderson M."/>
            <person name="Anderson S."/>
            <person name="Arachchi H."/>
            <person name="Armbruster J."/>
            <person name="Bachantsang P."/>
            <person name="Baldwin J."/>
            <person name="Barry A."/>
            <person name="Bayul T."/>
            <person name="Blitshsteyn B."/>
            <person name="Bloom T."/>
            <person name="Blye J."/>
            <person name="Boguslavskiy L."/>
            <person name="Borowsky M."/>
            <person name="Boukhgalter B."/>
            <person name="Brunache A."/>
            <person name="Butler J."/>
            <person name="Calixte N."/>
            <person name="Calvo S."/>
            <person name="Camarata J."/>
            <person name="Campo K."/>
            <person name="Chang J."/>
            <person name="Cheshatsang Y."/>
            <person name="Citroen M."/>
            <person name="Collymore A."/>
            <person name="Considine T."/>
            <person name="Cook A."/>
            <person name="Cooke P."/>
            <person name="Corum B."/>
            <person name="Cuomo C."/>
            <person name="David R."/>
            <person name="Dawoe T."/>
            <person name="Degray S."/>
            <person name="Dodge S."/>
            <person name="Dooley K."/>
            <person name="Dorje P."/>
            <person name="Dorjee K."/>
            <person name="Dorris L."/>
            <person name="Duffey N."/>
            <person name="Dupes A."/>
            <person name="Elkins T."/>
            <person name="Engels R."/>
            <person name="Erickson J."/>
            <person name="Farina A."/>
            <person name="Faro S."/>
            <person name="Ferreira P."/>
            <person name="Fischer H."/>
            <person name="Fitzgerald M."/>
            <person name="Foley K."/>
            <person name="Gage D."/>
            <person name="Galagan J."/>
            <person name="Gearin G."/>
            <person name="Gnerre S."/>
            <person name="Gnirke A."/>
            <person name="Goyette A."/>
            <person name="Graham J."/>
            <person name="Grandbois E."/>
            <person name="Gyaltsen K."/>
            <person name="Hafez N."/>
            <person name="Hagopian D."/>
            <person name="Hagos B."/>
            <person name="Hall J."/>
            <person name="Hatcher B."/>
            <person name="Heller A."/>
            <person name="Higgins H."/>
            <person name="Honan T."/>
            <person name="Horn A."/>
            <person name="Houde N."/>
            <person name="Hughes L."/>
            <person name="Hulme W."/>
            <person name="Husby E."/>
            <person name="Iliev I."/>
            <person name="Jaffe D."/>
            <person name="Jones C."/>
            <person name="Kamal M."/>
            <person name="Kamat A."/>
            <person name="Kamvysselis M."/>
            <person name="Karlsson E."/>
            <person name="Kells C."/>
            <person name="Kieu A."/>
            <person name="Kisner P."/>
            <person name="Kodira C."/>
            <person name="Kulbokas E."/>
            <person name="Labutti K."/>
            <person name="Lama D."/>
            <person name="Landers T."/>
            <person name="Leger J."/>
            <person name="Levine S."/>
            <person name="Lewis D."/>
            <person name="Lewis T."/>
            <person name="Lindblad-toh K."/>
            <person name="Liu X."/>
            <person name="Lokyitsang T."/>
            <person name="Lokyitsang Y."/>
            <person name="Lucien O."/>
            <person name="Lui A."/>
            <person name="Ma L.J."/>
            <person name="Mabbitt R."/>
            <person name="Macdonald J."/>
            <person name="Maclean C."/>
            <person name="Major J."/>
            <person name="Manning J."/>
            <person name="Marabella R."/>
            <person name="Maru K."/>
            <person name="Matthews C."/>
            <person name="Mauceli E."/>
            <person name="Mccarthy M."/>
            <person name="Mcdonough S."/>
            <person name="Mcghee T."/>
            <person name="Meldrim J."/>
            <person name="Meneus L."/>
            <person name="Mesirov J."/>
            <person name="Mihalev A."/>
            <person name="Mihova T."/>
            <person name="Mikkelsen T."/>
            <person name="Mlenga V."/>
            <person name="Moru K."/>
            <person name="Mozes J."/>
            <person name="Mulrain L."/>
            <person name="Munson G."/>
            <person name="Naylor J."/>
            <person name="Newes C."/>
            <person name="Nguyen C."/>
            <person name="Nguyen N."/>
            <person name="Nguyen T."/>
            <person name="Nicol R."/>
            <person name="Nielsen C."/>
            <person name="Nizzari M."/>
            <person name="Norbu C."/>
            <person name="Norbu N."/>
            <person name="O'donnell P."/>
            <person name="Okoawo O."/>
            <person name="O'leary S."/>
            <person name="Omotosho B."/>
            <person name="O'neill K."/>
            <person name="Osman S."/>
            <person name="Parker S."/>
            <person name="Perrin D."/>
            <person name="Phunkhang P."/>
            <person name="Piqani B."/>
            <person name="Purcell S."/>
            <person name="Rachupka T."/>
            <person name="Ramasamy U."/>
            <person name="Rameau R."/>
            <person name="Ray V."/>
            <person name="Raymond C."/>
            <person name="Retta R."/>
            <person name="Richardson S."/>
            <person name="Rise C."/>
            <person name="Rodriguez J."/>
            <person name="Rogers J."/>
            <person name="Rogov P."/>
            <person name="Rutman M."/>
            <person name="Schupbach R."/>
            <person name="Seaman C."/>
            <person name="Settipalli S."/>
            <person name="Sharpe T."/>
            <person name="Sheridan J."/>
            <person name="Sherpa N."/>
            <person name="Shi J."/>
            <person name="Smirnov S."/>
            <person name="Smith C."/>
            <person name="Sougnez C."/>
            <person name="Spencer B."/>
            <person name="Stalker J."/>
            <person name="Stange-thomann N."/>
            <person name="Stavropoulos S."/>
            <person name="Stetson K."/>
            <person name="Stone C."/>
            <person name="Stone S."/>
            <person name="Stubbs M."/>
            <person name="Talamas J."/>
            <person name="Tchuinga P."/>
            <person name="Tenzing P."/>
            <person name="Tesfaye S."/>
            <person name="Theodore J."/>
            <person name="Thoulutsang Y."/>
            <person name="Topham K."/>
            <person name="Towey S."/>
            <person name="Tsamla T."/>
            <person name="Tsomo N."/>
            <person name="Vallee D."/>
            <person name="Vassiliev H."/>
            <person name="Venkataraman V."/>
            <person name="Vinson J."/>
            <person name="Vo A."/>
            <person name="Wade C."/>
            <person name="Wang S."/>
            <person name="Wangchuk T."/>
            <person name="Wangdi T."/>
            <person name="Whittaker C."/>
            <person name="Wilkinson J."/>
            <person name="Wu Y."/>
            <person name="Wyman D."/>
            <person name="Yadav S."/>
            <person name="Yang S."/>
            <person name="Yang X."/>
            <person name="Yeager S."/>
            <person name="Yee E."/>
            <person name="Young G."/>
            <person name="Zainoun J."/>
            <person name="Zembeck L."/>
            <person name="Zimmer A."/>
            <person name="Zody M."/>
            <person name="Lander E."/>
        </authorList>
    </citation>
    <scope>NUCLEOTIDE SEQUENCE [LARGE SCALE GENOMIC DNA]</scope>
</reference>
<evidence type="ECO:0000256" key="7">
    <source>
        <dbReference type="ARBA" id="ARBA00032540"/>
    </source>
</evidence>
<dbReference type="GO" id="GO:0052905">
    <property type="term" value="F:tRNA (guanosine(9)-N1)-methyltransferase activity"/>
    <property type="evidence" value="ECO:0007669"/>
    <property type="project" value="UniProtKB-EC"/>
</dbReference>
<dbReference type="AlphaFoldDB" id="H2ZFZ0"/>
<evidence type="ECO:0000256" key="2">
    <source>
        <dbReference type="ARBA" id="ARBA00014673"/>
    </source>
</evidence>
<evidence type="ECO:0000256" key="6">
    <source>
        <dbReference type="ARBA" id="ARBA00029801"/>
    </source>
</evidence>
<evidence type="ECO:0000256" key="3">
    <source>
        <dbReference type="ARBA" id="ARBA00022603"/>
    </source>
</evidence>
<keyword evidence="5" id="KW-0949">S-adenosyl-L-methionine</keyword>
<protein>
    <recommendedName>
        <fullName evidence="2">tRNA methyltransferase 10 homolog A</fullName>
        <ecNumber evidence="1">2.1.1.221</ecNumber>
    </recommendedName>
    <alternativeName>
        <fullName evidence="6">RNA (guanine-9-)-methyltransferase domain-containing protein 2</fullName>
    </alternativeName>
    <alternativeName>
        <fullName evidence="7">tRNA (guanine(9)-N(1))-methyltransferase TRMT10A</fullName>
    </alternativeName>
</protein>
<dbReference type="STRING" id="51511.ENSCSAVP00000016506"/>
<dbReference type="GO" id="GO:0000049">
    <property type="term" value="F:tRNA binding"/>
    <property type="evidence" value="ECO:0007669"/>
    <property type="project" value="TreeGrafter"/>
</dbReference>
<keyword evidence="3" id="KW-0489">Methyltransferase</keyword>
<dbReference type="PROSITE" id="PS51675">
    <property type="entry name" value="SAM_MT_TRM10"/>
    <property type="match status" value="1"/>
</dbReference>
<dbReference type="PANTHER" id="PTHR13563">
    <property type="entry name" value="TRNA (GUANINE-9-) METHYLTRANSFERASE"/>
    <property type="match status" value="1"/>
</dbReference>
<keyword evidence="12" id="KW-1185">Reference proteome</keyword>
<dbReference type="Proteomes" id="UP000007875">
    <property type="component" value="Unassembled WGS sequence"/>
</dbReference>
<dbReference type="InterPro" id="IPR007356">
    <property type="entry name" value="tRNA_m1G_MeTrfase_euk"/>
</dbReference>
<evidence type="ECO:0000313" key="11">
    <source>
        <dbReference type="Ensembl" id="ENSCSAVP00000016506.1"/>
    </source>
</evidence>
<evidence type="ECO:0000256" key="1">
    <source>
        <dbReference type="ARBA" id="ARBA00012797"/>
    </source>
</evidence>
<keyword evidence="4" id="KW-0808">Transferase</keyword>
<dbReference type="InterPro" id="IPR028564">
    <property type="entry name" value="MT_TRM10-typ"/>
</dbReference>
<dbReference type="FunCoup" id="H2ZFZ0">
    <property type="interactions" value="635"/>
</dbReference>
<dbReference type="SMR" id="H2ZFZ0"/>
<proteinExistence type="predicted"/>
<dbReference type="eggNOG" id="KOG2967">
    <property type="taxonomic scope" value="Eukaryota"/>
</dbReference>